<dbReference type="AlphaFoldDB" id="A0A9E5DCC3"/>
<reference evidence="1" key="1">
    <citation type="submission" date="2019-06" db="EMBL/GenBank/DDBJ databases">
        <title>Methanoculleus strain from Tamsui River, Taipei, Taiwan.</title>
        <authorList>
            <person name="You Y.-T."/>
            <person name="Chen S.-C."/>
            <person name="Lai S.-J."/>
            <person name="Lee Y.-C."/>
            <person name="Lai M.-C."/>
        </authorList>
    </citation>
    <scope>NUCLEOTIDE SEQUENCE</scope>
    <source>
        <strain evidence="1">Afa-1</strain>
    </source>
</reference>
<name>A0A9E5DCC3_9EURY</name>
<dbReference type="Gene3D" id="3.40.50.300">
    <property type="entry name" value="P-loop containing nucleotide triphosphate hydrolases"/>
    <property type="match status" value="1"/>
</dbReference>
<dbReference type="InterPro" id="IPR055927">
    <property type="entry name" value="DUF7504"/>
</dbReference>
<dbReference type="EMBL" id="VHLL01000002">
    <property type="protein sequence ID" value="MCT8336672.1"/>
    <property type="molecule type" value="Genomic_DNA"/>
</dbReference>
<dbReference type="Proteomes" id="UP001065682">
    <property type="component" value="Unassembled WGS sequence"/>
</dbReference>
<accession>A0A9E5DCC3</accession>
<evidence type="ECO:0008006" key="3">
    <source>
        <dbReference type="Google" id="ProtNLM"/>
    </source>
</evidence>
<dbReference type="Pfam" id="PF24336">
    <property type="entry name" value="DUF7504"/>
    <property type="match status" value="1"/>
</dbReference>
<sequence length="240" mass="26778">MYTYETGIPAIEKEYGGLRAATNILLLAPPLSYAELLACRIASPQPGEWAVAISTDERASDVIGSFRRFGAARNRVGIIDAVTKNSVPTLRDTAMAKFVTSPLDLTSMGIKFSRMVEDMWKEAVVAEPPGPMPPPIRFCLHSVSTLLMYSQLEVTYRFLHVITNRVKKLEGIGIYTLNSESFDERTISTIKQLMNTVIEVRVEDGGGTVKRDFRITGIRGRTTPWIRYFYDDGALTFEQG</sequence>
<protein>
    <recommendedName>
        <fullName evidence="3">KaiC-like domain-containing protein</fullName>
    </recommendedName>
</protein>
<evidence type="ECO:0000313" key="1">
    <source>
        <dbReference type="EMBL" id="MCT8336672.1"/>
    </source>
</evidence>
<dbReference type="InterPro" id="IPR027417">
    <property type="entry name" value="P-loop_NTPase"/>
</dbReference>
<proteinExistence type="predicted"/>
<keyword evidence="2" id="KW-1185">Reference proteome</keyword>
<comment type="caution">
    <text evidence="1">The sequence shown here is derived from an EMBL/GenBank/DDBJ whole genome shotgun (WGS) entry which is preliminary data.</text>
</comment>
<evidence type="ECO:0000313" key="2">
    <source>
        <dbReference type="Proteomes" id="UP001065682"/>
    </source>
</evidence>
<organism evidence="1 2">
    <name type="scientific">Methanoculleus formosensis</name>
    <dbReference type="NCBI Taxonomy" id="2590886"/>
    <lineage>
        <taxon>Archaea</taxon>
        <taxon>Methanobacteriati</taxon>
        <taxon>Methanobacteriota</taxon>
        <taxon>Stenosarchaea group</taxon>
        <taxon>Methanomicrobia</taxon>
        <taxon>Methanomicrobiales</taxon>
        <taxon>Methanomicrobiaceae</taxon>
        <taxon>Methanoculleus</taxon>
    </lineage>
</organism>
<gene>
    <name evidence="1" type="ORF">FKB36_03955</name>
</gene>
<dbReference type="RefSeq" id="WP_261596737.1">
    <property type="nucleotide sequence ID" value="NZ_VHLL01000002.1"/>
</dbReference>